<dbReference type="Proteomes" id="UP000077066">
    <property type="component" value="Unassembled WGS sequence"/>
</dbReference>
<dbReference type="AlphaFoldDB" id="A0A166CWW8"/>
<reference evidence="1 2" key="1">
    <citation type="submission" date="2016-04" db="EMBL/GenBank/DDBJ databases">
        <title>Genome sequence of Methanobrevibacter filiformis DSM 11501.</title>
        <authorList>
            <person name="Poehlein A."/>
            <person name="Seedorf H."/>
            <person name="Daniel R."/>
        </authorList>
    </citation>
    <scope>NUCLEOTIDE SEQUENCE [LARGE SCALE GENOMIC DNA]</scope>
    <source>
        <strain evidence="1 2">DSM 11501</strain>
    </source>
</reference>
<keyword evidence="2" id="KW-1185">Reference proteome</keyword>
<sequence length="264" mass="30179">MFKEDLIYKNNHIPRILLGTAPFTAEGYFGHRSRLYQLDLEDNPGNIAEIIKKANNIGVKGINLNTNEKLLKGFDIAIENGVEMSVVGIIGKSDINYMFPDYEKAKKADWEEDINILSKYNTKIILIDEFITDSYDFELLENILTEIKDNGYISGIITSFPFKTTEKLLRSSIKDLFDFYMVPVNKLGYMMDTDSFLDNQRQKLSNLLNKLDKKVIINKILAAGIQQPEEAFNFLKTLDYAEMVSIGVSSIKETEKDFGLLQKL</sequence>
<dbReference type="STRING" id="55758.MBFIL_07750"/>
<name>A0A166CWW8_9EURY</name>
<comment type="caution">
    <text evidence="1">The sequence shown here is derived from an EMBL/GenBank/DDBJ whole genome shotgun (WGS) entry which is preliminary data.</text>
</comment>
<accession>A0A166CWW8</accession>
<evidence type="ECO:0000313" key="2">
    <source>
        <dbReference type="Proteomes" id="UP000077066"/>
    </source>
</evidence>
<dbReference type="EMBL" id="LWMT01000117">
    <property type="protein sequence ID" value="KZX14952.1"/>
    <property type="molecule type" value="Genomic_DNA"/>
</dbReference>
<proteinExistence type="predicted"/>
<protein>
    <submittedName>
        <fullName evidence="1">Uncharacterized protein</fullName>
    </submittedName>
</protein>
<evidence type="ECO:0000313" key="1">
    <source>
        <dbReference type="EMBL" id="KZX14952.1"/>
    </source>
</evidence>
<gene>
    <name evidence="1" type="ORF">MBFIL_07750</name>
</gene>
<dbReference type="PATRIC" id="fig|55758.3.peg.864"/>
<organism evidence="1 2">
    <name type="scientific">Methanobrevibacter filiformis</name>
    <dbReference type="NCBI Taxonomy" id="55758"/>
    <lineage>
        <taxon>Archaea</taxon>
        <taxon>Methanobacteriati</taxon>
        <taxon>Methanobacteriota</taxon>
        <taxon>Methanomada group</taxon>
        <taxon>Methanobacteria</taxon>
        <taxon>Methanobacteriales</taxon>
        <taxon>Methanobacteriaceae</taxon>
        <taxon>Methanobrevibacter</taxon>
    </lineage>
</organism>